<dbReference type="Proteomes" id="UP000078237">
    <property type="component" value="Unassembled WGS sequence"/>
</dbReference>
<evidence type="ECO:0000313" key="3">
    <source>
        <dbReference type="EMBL" id="KXX81328.1"/>
    </source>
</evidence>
<organism evidence="2 4">
    <name type="scientific">Madurella mycetomatis</name>
    <dbReference type="NCBI Taxonomy" id="100816"/>
    <lineage>
        <taxon>Eukaryota</taxon>
        <taxon>Fungi</taxon>
        <taxon>Dikarya</taxon>
        <taxon>Ascomycota</taxon>
        <taxon>Pezizomycotina</taxon>
        <taxon>Sordariomycetes</taxon>
        <taxon>Sordariomycetidae</taxon>
        <taxon>Sordariales</taxon>
        <taxon>Sordariales incertae sedis</taxon>
        <taxon>Madurella</taxon>
    </lineage>
</organism>
<feature type="compositionally biased region" description="Basic and acidic residues" evidence="1">
    <location>
        <begin position="207"/>
        <end position="223"/>
    </location>
</feature>
<reference evidence="4" key="1">
    <citation type="submission" date="2015-06" db="EMBL/GenBank/DDBJ databases">
        <authorList>
            <person name="van de Sande W.W.J."/>
        </authorList>
    </citation>
    <scope>NUCLEOTIDE SEQUENCE [LARGE SCALE GENOMIC DNA]</scope>
    <source>
        <strain evidence="4">mm55</strain>
    </source>
</reference>
<feature type="region of interest" description="Disordered" evidence="1">
    <location>
        <begin position="206"/>
        <end position="252"/>
    </location>
</feature>
<sequence>MSSGAGGASRKGSIGSSSGGGDGGTQTVGSLLAAIATCMTDALRILMFADKRQWGPDEFEQTRVLEEAVDEAKKDFQEMAPLVHGQFYYENDRTCKSQPFSFPVRSDPTQLLIIPSGTDKLTNPFLPTTVESLQELQALLAKFEFHAQNFKDWARQGGPINPTWARETAELSGELHRAQCRAARRIFAAEQEGSRCLGAFQVHRQQKRNEAERQRRQRARDELAPWQQQHEQSIEDDEARQRGEVPGRDRKRRSSLEELVPWCNAVGRWQRLGSSHDATFVCDFCDGFIVWPDLQNMPSARTPLSPTAAAGYPHWQAKGVNAETGEEKTIVFAPLAIANHMAPEPGEWQAGLMCPYCEEDTYLDEGEDSSELRYVQDEKGFPDLEAFQQHLEWYHTAMPVPPISALASVLPSAASSCRVM</sequence>
<gene>
    <name evidence="3" type="ORF">MMYC01_201436</name>
    <name evidence="2" type="ORF">MMYC01_203466</name>
</gene>
<dbReference type="OrthoDB" id="5221663at2759"/>
<dbReference type="EMBL" id="LCTW02000037">
    <property type="protein sequence ID" value="KXX81328.1"/>
    <property type="molecule type" value="Genomic_DNA"/>
</dbReference>
<proteinExistence type="predicted"/>
<reference evidence="2" key="2">
    <citation type="submission" date="2015-06" db="EMBL/GenBank/DDBJ databases">
        <authorList>
            <person name="Hoefler B.C."/>
            <person name="Straight P.D."/>
        </authorList>
    </citation>
    <scope>NUCLEOTIDE SEQUENCE [LARGE SCALE GENOMIC DNA]</scope>
    <source>
        <strain evidence="2">Mm55</strain>
    </source>
</reference>
<dbReference type="EMBL" id="LCTW02000120">
    <property type="protein sequence ID" value="KXX78431.1"/>
    <property type="molecule type" value="Genomic_DNA"/>
</dbReference>
<dbReference type="VEuPathDB" id="FungiDB:MMYC01_201436"/>
<evidence type="ECO:0000256" key="1">
    <source>
        <dbReference type="SAM" id="MobiDB-lite"/>
    </source>
</evidence>
<dbReference type="VEuPathDB" id="FungiDB:MMYC01_203466"/>
<feature type="compositionally biased region" description="Basic and acidic residues" evidence="1">
    <location>
        <begin position="239"/>
        <end position="248"/>
    </location>
</feature>
<comment type="caution">
    <text evidence="2">The sequence shown here is derived from an EMBL/GenBank/DDBJ whole genome shotgun (WGS) entry which is preliminary data.</text>
</comment>
<evidence type="ECO:0000313" key="2">
    <source>
        <dbReference type="EMBL" id="KXX78431.1"/>
    </source>
</evidence>
<dbReference type="AlphaFoldDB" id="A0A175W4Q7"/>
<name>A0A175W4Q7_9PEZI</name>
<feature type="region of interest" description="Disordered" evidence="1">
    <location>
        <begin position="1"/>
        <end position="23"/>
    </location>
</feature>
<accession>A0A175W4Q7</accession>
<protein>
    <submittedName>
        <fullName evidence="2">Uncharacterized protein</fullName>
    </submittedName>
</protein>
<evidence type="ECO:0000313" key="4">
    <source>
        <dbReference type="Proteomes" id="UP000078237"/>
    </source>
</evidence>
<reference evidence="2 4" key="3">
    <citation type="submission" date="2016-01" db="EMBL/GenBank/DDBJ databases">
        <title>Madurella mycetomatis genome sequencing.</title>
        <authorList>
            <person name="Van De Sande W."/>
        </authorList>
    </citation>
    <scope>NUCLEOTIDE SEQUENCE [LARGE SCALE GENOMIC DNA]</scope>
    <source>
        <strain evidence="4">mm55</strain>
        <strain evidence="2">Mm55</strain>
    </source>
</reference>
<keyword evidence="4" id="KW-1185">Reference proteome</keyword>